<evidence type="ECO:0000256" key="5">
    <source>
        <dbReference type="ARBA" id="ARBA00023295"/>
    </source>
</evidence>
<feature type="site" description="Important for catalytic activity, responsible for pKa modulation of the active site Glu and correct orientation of both the proton donor and substrate" evidence="6">
    <location>
        <position position="143"/>
    </location>
</feature>
<evidence type="ECO:0000313" key="8">
    <source>
        <dbReference type="EMBL" id="AFN57709.1"/>
    </source>
</evidence>
<organism evidence="8">
    <name type="scientific">uncultured bacterium r_09</name>
    <dbReference type="NCBI Taxonomy" id="1132283"/>
    <lineage>
        <taxon>Bacteria</taxon>
        <taxon>environmental samples</taxon>
    </lineage>
</organism>
<dbReference type="GO" id="GO:0004553">
    <property type="term" value="F:hydrolase activity, hydrolyzing O-glycosyl compounds"/>
    <property type="evidence" value="ECO:0007669"/>
    <property type="project" value="InterPro"/>
</dbReference>
<keyword evidence="3 7" id="KW-0378">Hydrolase</keyword>
<protein>
    <submittedName>
        <fullName evidence="8">Xylosidase/arabinosidase GHF43</fullName>
    </submittedName>
</protein>
<dbReference type="SUPFAM" id="SSF75005">
    <property type="entry name" value="Arabinanase/levansucrase/invertase"/>
    <property type="match status" value="1"/>
</dbReference>
<dbReference type="PANTHER" id="PTHR43772:SF2">
    <property type="entry name" value="PUTATIVE (AFU_ORTHOLOGUE AFUA_2G04480)-RELATED"/>
    <property type="match status" value="1"/>
</dbReference>
<name>I6YTF5_9BACT</name>
<dbReference type="CDD" id="cd18620">
    <property type="entry name" value="GH43_XylA-like"/>
    <property type="match status" value="1"/>
</dbReference>
<dbReference type="Gene3D" id="2.60.120.260">
    <property type="entry name" value="Galactose-binding domain-like"/>
    <property type="match status" value="1"/>
</dbReference>
<keyword evidence="2" id="KW-0858">Xylan degradation</keyword>
<dbReference type="AlphaFoldDB" id="I6YTF5"/>
<dbReference type="Gene3D" id="2.115.10.20">
    <property type="entry name" value="Glycosyl hydrolase domain, family 43"/>
    <property type="match status" value="1"/>
</dbReference>
<keyword evidence="4" id="KW-0119">Carbohydrate metabolism</keyword>
<reference evidence="8" key="1">
    <citation type="journal article" date="2012" name="PLoS ONE">
        <title>Functional metagenomics unveils a multifunctional glycosyl hydrolase from the family 43 catalysing the breakdown of plant polymers in the calf rumen.</title>
        <authorList>
            <person name="Ferrer M."/>
            <person name="Ghazi A."/>
            <person name="Beloqui A."/>
            <person name="Vieites J.M."/>
            <person name="Lopez-Cortes N."/>
            <person name="Marin-Navarro J."/>
            <person name="Nechitaylo T.Y."/>
            <person name="Guazzaroni M.E."/>
            <person name="Polaina J."/>
            <person name="Waliczek A."/>
            <person name="Chernikova T.N."/>
            <person name="Reva O.N."/>
            <person name="Golyshina O.V."/>
            <person name="Golyshin P.N."/>
        </authorList>
    </citation>
    <scope>NUCLEOTIDE SEQUENCE</scope>
</reference>
<proteinExistence type="inferred from homology"/>
<keyword evidence="2" id="KW-0624">Polysaccharide degradation</keyword>
<dbReference type="InterPro" id="IPR052176">
    <property type="entry name" value="Glycosyl_Hydrlase_43_Enz"/>
</dbReference>
<evidence type="ECO:0000256" key="6">
    <source>
        <dbReference type="PIRSR" id="PIRSR606710-2"/>
    </source>
</evidence>
<dbReference type="EMBL" id="JQ303344">
    <property type="protein sequence ID" value="AFN57709.1"/>
    <property type="molecule type" value="Genomic_DNA"/>
</dbReference>
<evidence type="ECO:0000256" key="2">
    <source>
        <dbReference type="ARBA" id="ARBA00022651"/>
    </source>
</evidence>
<sequence length="496" mass="54940">MEQVFNPYLPLIEYIPDGEPHVFGDRLYLYGSHDRAGGTAYCEDHYCVWSAPIEDLRDWRCEGVSYRRDQDPSNAADDKQLWAPDVTQGPDGRYYLYYCFNFHPEIGVAVSDSPAGPFDYLGHVHYPPHILGGKLLQEDMVFDPAVLTDDDGRVYLYYGFAPACEKEFIAPNFSDEELAKMPPEIREKIQNLSSESFGENSMVVELEPDMLTTKGEPKVLIPGGHHTAGTGFEGHGFFEASSIRKIRGKYYFVYSSHKSHELCYAVSDRPDKGFVFGGTLVSNGDVGLNGRERPVYPMGNNHGGLVQVGEEYYVFYHRQTNGTEFSRQGCAERVTILPDGSIPQVEITSCGLNGGALAASGSYPAAIACHLTDPTVTGRIDYADPVMKTQIRVTQCQNVSYITSIRDGAVVGYKYFDFSGADLLGLELRGSFSGTVAVSHDAEGKSPIGELELGMDAPVWRMVLLPIVPRKGKQALYLHFAGEGELELKRICFFAE</sequence>
<dbReference type="PANTHER" id="PTHR43772">
    <property type="entry name" value="ENDO-1,4-BETA-XYLANASE"/>
    <property type="match status" value="1"/>
</dbReference>
<evidence type="ECO:0000256" key="3">
    <source>
        <dbReference type="ARBA" id="ARBA00022801"/>
    </source>
</evidence>
<dbReference type="SMR" id="I6YTF5"/>
<dbReference type="InterPro" id="IPR023296">
    <property type="entry name" value="Glyco_hydro_beta-prop_sf"/>
</dbReference>
<dbReference type="InterPro" id="IPR006710">
    <property type="entry name" value="Glyco_hydro_43"/>
</dbReference>
<keyword evidence="5 7" id="KW-0326">Glycosidase</keyword>
<comment type="similarity">
    <text evidence="1 7">Belongs to the glycosyl hydrolase 43 family.</text>
</comment>
<evidence type="ECO:0000256" key="4">
    <source>
        <dbReference type="ARBA" id="ARBA00023277"/>
    </source>
</evidence>
<evidence type="ECO:0000256" key="7">
    <source>
        <dbReference type="RuleBase" id="RU361187"/>
    </source>
</evidence>
<dbReference type="Pfam" id="PF04616">
    <property type="entry name" value="Glyco_hydro_43"/>
    <property type="match status" value="1"/>
</dbReference>
<dbReference type="GO" id="GO:0045493">
    <property type="term" value="P:xylan catabolic process"/>
    <property type="evidence" value="ECO:0007669"/>
    <property type="project" value="UniProtKB-KW"/>
</dbReference>
<evidence type="ECO:0000256" key="1">
    <source>
        <dbReference type="ARBA" id="ARBA00009865"/>
    </source>
</evidence>
<accession>I6YTF5</accession>